<keyword evidence="3" id="KW-1185">Reference proteome</keyword>
<dbReference type="InterPro" id="IPR013216">
    <property type="entry name" value="Methyltransf_11"/>
</dbReference>
<dbReference type="PANTHER" id="PTHR43861:SF6">
    <property type="entry name" value="METHYLTRANSFERASE TYPE 11"/>
    <property type="match status" value="1"/>
</dbReference>
<dbReference type="EMBL" id="JAQOSQ010000008">
    <property type="protein sequence ID" value="MDJ1183435.1"/>
    <property type="molecule type" value="Genomic_DNA"/>
</dbReference>
<dbReference type="CDD" id="cd02440">
    <property type="entry name" value="AdoMet_MTases"/>
    <property type="match status" value="1"/>
</dbReference>
<keyword evidence="2" id="KW-0489">Methyltransferase</keyword>
<dbReference type="GO" id="GO:0032259">
    <property type="term" value="P:methylation"/>
    <property type="evidence" value="ECO:0007669"/>
    <property type="project" value="UniProtKB-KW"/>
</dbReference>
<evidence type="ECO:0000313" key="2">
    <source>
        <dbReference type="EMBL" id="MDJ1183435.1"/>
    </source>
</evidence>
<evidence type="ECO:0000313" key="3">
    <source>
        <dbReference type="Proteomes" id="UP001232992"/>
    </source>
</evidence>
<protein>
    <submittedName>
        <fullName evidence="2">Class I SAM-dependent methyltransferase</fullName>
    </submittedName>
</protein>
<feature type="domain" description="Methyltransferase type 11" evidence="1">
    <location>
        <begin position="58"/>
        <end position="149"/>
    </location>
</feature>
<evidence type="ECO:0000259" key="1">
    <source>
        <dbReference type="Pfam" id="PF08241"/>
    </source>
</evidence>
<gene>
    <name evidence="2" type="ORF">PMH09_09505</name>
</gene>
<comment type="caution">
    <text evidence="2">The sequence shown here is derived from an EMBL/GenBank/DDBJ whole genome shotgun (WGS) entry which is preliminary data.</text>
</comment>
<dbReference type="SUPFAM" id="SSF53335">
    <property type="entry name" value="S-adenosyl-L-methionine-dependent methyltransferases"/>
    <property type="match status" value="1"/>
</dbReference>
<dbReference type="Proteomes" id="UP001232992">
    <property type="component" value="Unassembled WGS sequence"/>
</dbReference>
<proteinExistence type="predicted"/>
<dbReference type="RefSeq" id="WP_283758089.1">
    <property type="nucleotide sequence ID" value="NZ_JAQOSQ010000008.1"/>
</dbReference>
<reference evidence="2 3" key="1">
    <citation type="submission" date="2023-01" db="EMBL/GenBank/DDBJ databases">
        <title>Novel diversity within Roseofilum (Cyanobacteria; Desertifilaceae) from marine benthic mats with descriptions of four novel species.</title>
        <authorList>
            <person name="Wang Y."/>
            <person name="Berthold D.E."/>
            <person name="Hu J."/>
            <person name="Lefler F.W."/>
            <person name="Laughinghouse H.D. IV."/>
        </authorList>
    </citation>
    <scope>NUCLEOTIDE SEQUENCE [LARGE SCALE GENOMIC DNA]</scope>
    <source>
        <strain evidence="2 3">BLCC-M143</strain>
    </source>
</reference>
<dbReference type="PANTHER" id="PTHR43861">
    <property type="entry name" value="TRANS-ACONITATE 2-METHYLTRANSFERASE-RELATED"/>
    <property type="match status" value="1"/>
</dbReference>
<name>A0ABT7BW65_9CYAN</name>
<keyword evidence="2" id="KW-0808">Transferase</keyword>
<accession>A0ABT7BW65</accession>
<dbReference type="Pfam" id="PF08241">
    <property type="entry name" value="Methyltransf_11"/>
    <property type="match status" value="1"/>
</dbReference>
<sequence>MFITIEPDFLQQIATDNDRIPTLYYSNIFVVRSLFWMRLKLIYTALQHAPIEREKCMDFGGGGGVFLPTLSQEFKQVYFLDLEDREVRQVIAQYQLPNIEIIKQDIKQVQLAPQQFDAIIAADVLEHFQELSPPVEALKSWLKPNGVLITSLPTENWIYQGLRSLFNIEKPIDHYHTGYEVETYLRATGFSPIRRQFVPLVTNLFPLFLITVWKLN</sequence>
<dbReference type="GO" id="GO:0008168">
    <property type="term" value="F:methyltransferase activity"/>
    <property type="evidence" value="ECO:0007669"/>
    <property type="project" value="UniProtKB-KW"/>
</dbReference>
<organism evidence="2 3">
    <name type="scientific">Roseofilum casamattae BLCC-M143</name>
    <dbReference type="NCBI Taxonomy" id="3022442"/>
    <lineage>
        <taxon>Bacteria</taxon>
        <taxon>Bacillati</taxon>
        <taxon>Cyanobacteriota</taxon>
        <taxon>Cyanophyceae</taxon>
        <taxon>Desertifilales</taxon>
        <taxon>Desertifilaceae</taxon>
        <taxon>Roseofilum</taxon>
        <taxon>Roseofilum casamattae</taxon>
    </lineage>
</organism>
<dbReference type="Gene3D" id="3.40.50.150">
    <property type="entry name" value="Vaccinia Virus protein VP39"/>
    <property type="match status" value="1"/>
</dbReference>
<dbReference type="InterPro" id="IPR029063">
    <property type="entry name" value="SAM-dependent_MTases_sf"/>
</dbReference>